<keyword evidence="6" id="KW-0067">ATP-binding</keyword>
<feature type="transmembrane region" description="Helical" evidence="10">
    <location>
        <begin position="1226"/>
        <end position="1254"/>
    </location>
</feature>
<dbReference type="InterPro" id="IPR017871">
    <property type="entry name" value="ABC_transporter-like_CS"/>
</dbReference>
<dbReference type="FunFam" id="3.40.50.300:FF:000054">
    <property type="entry name" value="ABC multidrug transporter atrF"/>
    <property type="match status" value="1"/>
</dbReference>
<dbReference type="GO" id="GO:0016887">
    <property type="term" value="F:ATP hydrolysis activity"/>
    <property type="evidence" value="ECO:0007669"/>
    <property type="project" value="InterPro"/>
</dbReference>
<evidence type="ECO:0000256" key="7">
    <source>
        <dbReference type="ARBA" id="ARBA00022989"/>
    </source>
</evidence>
<proteinExistence type="inferred from homology"/>
<feature type="transmembrane region" description="Helical" evidence="10">
    <location>
        <begin position="1295"/>
        <end position="1313"/>
    </location>
</feature>
<feature type="transmembrane region" description="Helical" evidence="10">
    <location>
        <begin position="631"/>
        <end position="653"/>
    </location>
</feature>
<feature type="transmembrane region" description="Helical" evidence="10">
    <location>
        <begin position="1420"/>
        <end position="1438"/>
    </location>
</feature>
<dbReference type="InterPro" id="IPR034003">
    <property type="entry name" value="ABCG_PDR_2"/>
</dbReference>
<feature type="transmembrane region" description="Helical" evidence="10">
    <location>
        <begin position="525"/>
        <end position="547"/>
    </location>
</feature>
<dbReference type="CDD" id="cd03232">
    <property type="entry name" value="ABCG_PDR_domain2"/>
    <property type="match status" value="1"/>
</dbReference>
<dbReference type="CDD" id="cd03233">
    <property type="entry name" value="ABCG_PDR_domain1"/>
    <property type="match status" value="1"/>
</dbReference>
<comment type="caution">
    <text evidence="12">The sequence shown here is derived from an EMBL/GenBank/DDBJ whole genome shotgun (WGS) entry which is preliminary data.</text>
</comment>
<dbReference type="InterPro" id="IPR013525">
    <property type="entry name" value="ABC2_TM"/>
</dbReference>
<keyword evidence="4 10" id="KW-0812">Transmembrane</keyword>
<dbReference type="EMBL" id="BOLY01000005">
    <property type="protein sequence ID" value="GIZ45746.1"/>
    <property type="molecule type" value="Genomic_DNA"/>
</dbReference>
<dbReference type="Gene3D" id="3.40.50.300">
    <property type="entry name" value="P-loop containing nucleotide triphosphate hydrolases"/>
    <property type="match status" value="2"/>
</dbReference>
<dbReference type="PROSITE" id="PS00211">
    <property type="entry name" value="ABC_TRANSPORTER_1"/>
    <property type="match status" value="1"/>
</dbReference>
<feature type="transmembrane region" description="Helical" evidence="10">
    <location>
        <begin position="736"/>
        <end position="757"/>
    </location>
</feature>
<dbReference type="InterPro" id="IPR034001">
    <property type="entry name" value="ABCG_PDR_1"/>
</dbReference>
<feature type="transmembrane region" description="Helical" evidence="10">
    <location>
        <begin position="1183"/>
        <end position="1206"/>
    </location>
</feature>
<dbReference type="InterPro" id="IPR010929">
    <property type="entry name" value="PDR_CDR_ABC"/>
</dbReference>
<dbReference type="GO" id="GO:0016020">
    <property type="term" value="C:membrane"/>
    <property type="evidence" value="ECO:0007669"/>
    <property type="project" value="UniProtKB-SubCell"/>
</dbReference>
<evidence type="ECO:0000256" key="9">
    <source>
        <dbReference type="SAM" id="MobiDB-lite"/>
    </source>
</evidence>
<evidence type="ECO:0000313" key="12">
    <source>
        <dbReference type="EMBL" id="GIZ45746.1"/>
    </source>
</evidence>
<comment type="subcellular location">
    <subcellularLocation>
        <location evidence="1">Membrane</location>
        <topology evidence="1">Multi-pass membrane protein</topology>
    </subcellularLocation>
</comment>
<dbReference type="InterPro" id="IPR003593">
    <property type="entry name" value="AAA+_ATPase"/>
</dbReference>
<dbReference type="RefSeq" id="XP_044660233.1">
    <property type="nucleotide sequence ID" value="XM_044804298.1"/>
</dbReference>
<sequence length="1447" mass="160448">MQAHSESESDANVDQGRAAASSCRTKTVHSSMRDKSSSASIAPGRETEPIELALMGSKKSHDDRNGHTETAAALDTDNGTASLTAWLETIISAKARRGVANLEIGIVFRNLDVFGSHPTLQQQDTVSSVLLAPLRRSSGDKRQILKDFHGYLRGGELLIALGRPGSGCSTLLKTLCSATDGLSLGKKSLLHYNGVSSSTMHKHFRGEVLYNQELDKHFPHLIVQQTLELAASYRCPAEPPNGMTRTDWIKFSAKVIMSVYGLSHTANTKVGSDFVRGVSGGERKRVSIAEITVSDASIAAWDNSTRGLDSATALDFIKSLRTYANLGGTAHVVAAYQASQAIYNVFDKVVVLYEGRQIYFGPTRLAKQYFEDMGWKCPTRQTTSNFLTAITNPSERRPRPGMRHKVPRTADEFEQYWHRSNAFAKLQKELDEYEETFPPRSNDEMLSKMQDLKQSRQSKHADRGSPYTISVMEQITISVKRSWMSMIMDKNTMILIIATRIIQALIVGSIFYGTKDATQGFNSKAAVLLFTVLLNALVAMAEISTLYAQRPIIEKHKSYAFYRPFTAAVADFIVDLPYKLLVAIAFNVIVYFLGGLRREAAQFFVYLLFSYITTVATSALFRTIAASTKTSAQAMAIGGVIFPIVLLYTGFMLPVPYMKDWFKWLHWLNPVYYAFEAIVANEFHGRQFTCSNIVPAYADIQSPHFVCDSQGARPGRWTVSGDDFIQVKYGYSYSHVWRNLGILCAFGIGFLMLYFVAIELNSSITSGGEILLFRRGHSATAAAAREDEESKGGKYKATCDSDSTTGIPPQQGVLAWKDVTYDVEVHGQRRRLLDHVAGWVKPGTLTALMGASGAGKTTLLDVLAQRVRVGVVSGQISVNGRGLDSSFARKTGYVQQQDLHLSTATVRESLRFSAVLRQHSSVPLEAKHTHVEEVIRTLGMESFAEAIVGEPGHGLNVEQRKRLTIGVELAAKPELLLFLDEPTSGLDSQSAWEIASSLRKLADSGQAILCTIHQPSAVLFETFDRLLLLAPGGKIAYFGELGQDSGTLREYFERHGAPVCEPAQNPAEYMLEALSTGPAASSAGARQDWHDVWLASPEHAASQKELEELLQRHDDDVGGRTIHDEFAMPFQWQLYYVCLRVFQQYWRSPSYIWSKLVLGALSGLFIGFSFYDSSDSIQGIQNVIFSVFGVSAILSPISEQILPFFVAQRTLYEVRERPARTYSWKAFLIANIVVEIPYMIVAGILVYACFYFPLVGATQSPLRQGLVLLYCIQFFVYASSFSHLIIAAISDSQAASAVIVLLFSMMLSFNGVLQTPAALPGFWIFMYRVSPLTYWVGGIVATVLYEHEVHCAPDELSIFDPPPGQTCGEYLEPYLAQVPGQLVNPSAAAGCRYCGLSTADQLLAASEISWTHKWRNFGLVWAYVMFNIAMATLLYYMCRVKRWQRRQ</sequence>
<dbReference type="Proteomes" id="UP000825890">
    <property type="component" value="Unassembled WGS sequence"/>
</dbReference>
<reference evidence="12 13" key="1">
    <citation type="submission" date="2021-01" db="EMBL/GenBank/DDBJ databases">
        <title>Cercospora kikuchii MAFF 305040 whole genome shotgun sequence.</title>
        <authorList>
            <person name="Kashiwa T."/>
            <person name="Suzuki T."/>
        </authorList>
    </citation>
    <scope>NUCLEOTIDE SEQUENCE [LARGE SCALE GENOMIC DNA]</scope>
    <source>
        <strain evidence="12 13">MAFF 305040</strain>
    </source>
</reference>
<dbReference type="PROSITE" id="PS50893">
    <property type="entry name" value="ABC_TRANSPORTER_2"/>
    <property type="match status" value="2"/>
</dbReference>
<feature type="domain" description="ABC transporter" evidence="11">
    <location>
        <begin position="129"/>
        <end position="379"/>
    </location>
</feature>
<feature type="transmembrane region" description="Helical" evidence="10">
    <location>
        <begin position="493"/>
        <end position="513"/>
    </location>
</feature>
<evidence type="ECO:0000259" key="11">
    <source>
        <dbReference type="PROSITE" id="PS50893"/>
    </source>
</evidence>
<dbReference type="Pfam" id="PF14510">
    <property type="entry name" value="ABC_trans_N"/>
    <property type="match status" value="1"/>
</dbReference>
<dbReference type="Pfam" id="PF19055">
    <property type="entry name" value="ABC2_membrane_7"/>
    <property type="match status" value="1"/>
</dbReference>
<dbReference type="InterPro" id="IPR003439">
    <property type="entry name" value="ABC_transporter-like_ATP-bd"/>
</dbReference>
<evidence type="ECO:0000313" key="13">
    <source>
        <dbReference type="Proteomes" id="UP000825890"/>
    </source>
</evidence>
<dbReference type="SMART" id="SM00382">
    <property type="entry name" value="AAA"/>
    <property type="match status" value="2"/>
</dbReference>
<dbReference type="InterPro" id="IPR029481">
    <property type="entry name" value="ABC_trans_N"/>
</dbReference>
<organism evidence="12 13">
    <name type="scientific">Cercospora kikuchii</name>
    <dbReference type="NCBI Taxonomy" id="84275"/>
    <lineage>
        <taxon>Eukaryota</taxon>
        <taxon>Fungi</taxon>
        <taxon>Dikarya</taxon>
        <taxon>Ascomycota</taxon>
        <taxon>Pezizomycotina</taxon>
        <taxon>Dothideomycetes</taxon>
        <taxon>Dothideomycetidae</taxon>
        <taxon>Mycosphaerellales</taxon>
        <taxon>Mycosphaerellaceae</taxon>
        <taxon>Cercospora</taxon>
    </lineage>
</organism>
<evidence type="ECO:0000256" key="1">
    <source>
        <dbReference type="ARBA" id="ARBA00004141"/>
    </source>
</evidence>
<dbReference type="PANTHER" id="PTHR19241">
    <property type="entry name" value="ATP-BINDING CASSETTE TRANSPORTER"/>
    <property type="match status" value="1"/>
</dbReference>
<feature type="transmembrane region" description="Helical" evidence="10">
    <location>
        <begin position="1151"/>
        <end position="1171"/>
    </location>
</feature>
<dbReference type="Pfam" id="PF01061">
    <property type="entry name" value="ABC2_membrane"/>
    <property type="match status" value="2"/>
</dbReference>
<gene>
    <name evidence="12" type="ORF">CKM354_000889900</name>
</gene>
<dbReference type="OrthoDB" id="245989at2759"/>
<evidence type="ECO:0000256" key="2">
    <source>
        <dbReference type="ARBA" id="ARBA00006012"/>
    </source>
</evidence>
<comment type="similarity">
    <text evidence="2">Belongs to the ABC transporter superfamily. ABCG family. PDR (TC 3.A.1.205) subfamily.</text>
</comment>
<keyword evidence="8 10" id="KW-0472">Membrane</keyword>
<feature type="region of interest" description="Disordered" evidence="9">
    <location>
        <begin position="1"/>
        <end position="47"/>
    </location>
</feature>
<evidence type="ECO:0000256" key="6">
    <source>
        <dbReference type="ARBA" id="ARBA00022840"/>
    </source>
</evidence>
<dbReference type="InterPro" id="IPR043926">
    <property type="entry name" value="ABCG_dom"/>
</dbReference>
<dbReference type="Pfam" id="PF06422">
    <property type="entry name" value="PDR_CDR"/>
    <property type="match status" value="1"/>
</dbReference>
<evidence type="ECO:0000256" key="8">
    <source>
        <dbReference type="ARBA" id="ARBA00023136"/>
    </source>
</evidence>
<evidence type="ECO:0000256" key="5">
    <source>
        <dbReference type="ARBA" id="ARBA00022741"/>
    </source>
</evidence>
<dbReference type="GO" id="GO:0140359">
    <property type="term" value="F:ABC-type transporter activity"/>
    <property type="evidence" value="ECO:0007669"/>
    <property type="project" value="InterPro"/>
</dbReference>
<keyword evidence="5" id="KW-0547">Nucleotide-binding</keyword>
<accession>A0A9P3CNA0</accession>
<keyword evidence="13" id="KW-1185">Reference proteome</keyword>
<protein>
    <recommendedName>
        <fullName evidence="11">ABC transporter domain-containing protein</fullName>
    </recommendedName>
</protein>
<evidence type="ECO:0000256" key="4">
    <source>
        <dbReference type="ARBA" id="ARBA00022692"/>
    </source>
</evidence>
<feature type="compositionally biased region" description="Basic and acidic residues" evidence="9">
    <location>
        <begin position="441"/>
        <end position="463"/>
    </location>
</feature>
<evidence type="ECO:0000256" key="3">
    <source>
        <dbReference type="ARBA" id="ARBA00022448"/>
    </source>
</evidence>
<keyword evidence="7 10" id="KW-1133">Transmembrane helix</keyword>
<feature type="transmembrane region" description="Helical" evidence="10">
    <location>
        <begin position="1266"/>
        <end position="1289"/>
    </location>
</feature>
<dbReference type="Pfam" id="PF00005">
    <property type="entry name" value="ABC_tran"/>
    <property type="match status" value="2"/>
</dbReference>
<dbReference type="GeneID" id="68294474"/>
<feature type="transmembrane region" description="Helical" evidence="10">
    <location>
        <begin position="603"/>
        <end position="625"/>
    </location>
</feature>
<dbReference type="GO" id="GO:0005524">
    <property type="term" value="F:ATP binding"/>
    <property type="evidence" value="ECO:0007669"/>
    <property type="project" value="UniProtKB-KW"/>
</dbReference>
<evidence type="ECO:0000256" key="10">
    <source>
        <dbReference type="SAM" id="Phobius"/>
    </source>
</evidence>
<dbReference type="InterPro" id="IPR027417">
    <property type="entry name" value="P-loop_NTPase"/>
</dbReference>
<name>A0A9P3CNA0_9PEZI</name>
<feature type="transmembrane region" description="Helical" evidence="10">
    <location>
        <begin position="1325"/>
        <end position="1345"/>
    </location>
</feature>
<keyword evidence="3" id="KW-0813">Transport</keyword>
<feature type="domain" description="ABC transporter" evidence="11">
    <location>
        <begin position="814"/>
        <end position="1057"/>
    </location>
</feature>
<feature type="region of interest" description="Disordered" evidence="9">
    <location>
        <begin position="783"/>
        <end position="803"/>
    </location>
</feature>
<dbReference type="SUPFAM" id="SSF52540">
    <property type="entry name" value="P-loop containing nucleoside triphosphate hydrolases"/>
    <property type="match status" value="2"/>
</dbReference>
<feature type="region of interest" description="Disordered" evidence="9">
    <location>
        <begin position="437"/>
        <end position="464"/>
    </location>
</feature>